<dbReference type="PROSITE" id="PS01319">
    <property type="entry name" value="RBFA"/>
    <property type="match status" value="1"/>
</dbReference>
<dbReference type="Pfam" id="PF02033">
    <property type="entry name" value="RBFA"/>
    <property type="match status" value="1"/>
</dbReference>
<accession>A0AAW1SB96</accession>
<dbReference type="SUPFAM" id="SSF89919">
    <property type="entry name" value="Ribosome-binding factor A, RbfA"/>
    <property type="match status" value="1"/>
</dbReference>
<proteinExistence type="inferred from homology"/>
<feature type="region of interest" description="Disordered" evidence="1">
    <location>
        <begin position="1"/>
        <end position="24"/>
    </location>
</feature>
<sequence>MFGQQAHNRPALAQSRCRPSCPDGLPHTVHPLRLRHGTHRNHSSVTCMAHPRRMAKVSKQIEREIGSLFLSDEKMQRAVHPGRSPQQDDILPPITSVTEVRVSGDLSVAKVYVSVYGDEEEQAATLEKLYRLQGYVRKHIGSAMSLRMTPEIRFLRDEFIQRGEQVLAALDQIQLQREGKIGAPPIAISRNVRAAVDRAHQQEEADTSNSFVYSNGSALQGEGDDDDDDDALDIMLEDEDSDADDSESAGINLDEYFARERQMAAAQQQQKPARARRR</sequence>
<dbReference type="InterPro" id="IPR020053">
    <property type="entry name" value="Ribosome-bd_factorA_CS"/>
</dbReference>
<dbReference type="InterPro" id="IPR015946">
    <property type="entry name" value="KH_dom-like_a/b"/>
</dbReference>
<feature type="region of interest" description="Disordered" evidence="1">
    <location>
        <begin position="197"/>
        <end position="278"/>
    </location>
</feature>
<dbReference type="Proteomes" id="UP001438707">
    <property type="component" value="Unassembled WGS sequence"/>
</dbReference>
<feature type="compositionally biased region" description="Acidic residues" evidence="1">
    <location>
        <begin position="222"/>
        <end position="247"/>
    </location>
</feature>
<evidence type="ECO:0000313" key="2">
    <source>
        <dbReference type="EMBL" id="KAK9843097.1"/>
    </source>
</evidence>
<dbReference type="GO" id="GO:0006364">
    <property type="term" value="P:rRNA processing"/>
    <property type="evidence" value="ECO:0007669"/>
    <property type="project" value="InterPro"/>
</dbReference>
<dbReference type="PANTHER" id="PTHR33515">
    <property type="entry name" value="RIBOSOME-BINDING FACTOR A, CHLOROPLASTIC-RELATED"/>
    <property type="match status" value="1"/>
</dbReference>
<dbReference type="HAMAP" id="MF_00003">
    <property type="entry name" value="RbfA"/>
    <property type="match status" value="1"/>
</dbReference>
<dbReference type="Gene3D" id="3.30.300.20">
    <property type="match status" value="1"/>
</dbReference>
<dbReference type="InterPro" id="IPR023799">
    <property type="entry name" value="RbfA_dom_sf"/>
</dbReference>
<protein>
    <recommendedName>
        <fullName evidence="4">Ribosome-binding factor A</fullName>
    </recommendedName>
</protein>
<evidence type="ECO:0000256" key="1">
    <source>
        <dbReference type="SAM" id="MobiDB-lite"/>
    </source>
</evidence>
<name>A0AAW1SB96_9CHLO</name>
<reference evidence="2 3" key="1">
    <citation type="journal article" date="2024" name="Nat. Commun.">
        <title>Phylogenomics reveals the evolutionary origins of lichenization in chlorophyte algae.</title>
        <authorList>
            <person name="Puginier C."/>
            <person name="Libourel C."/>
            <person name="Otte J."/>
            <person name="Skaloud P."/>
            <person name="Haon M."/>
            <person name="Grisel S."/>
            <person name="Petersen M."/>
            <person name="Berrin J.G."/>
            <person name="Delaux P.M."/>
            <person name="Dal Grande F."/>
            <person name="Keller J."/>
        </authorList>
    </citation>
    <scope>NUCLEOTIDE SEQUENCE [LARGE SCALE GENOMIC DNA]</scope>
    <source>
        <strain evidence="2 3">SAG 2145</strain>
    </source>
</reference>
<evidence type="ECO:0000313" key="3">
    <source>
        <dbReference type="Proteomes" id="UP001438707"/>
    </source>
</evidence>
<comment type="caution">
    <text evidence="2">The sequence shown here is derived from an EMBL/GenBank/DDBJ whole genome shotgun (WGS) entry which is preliminary data.</text>
</comment>
<dbReference type="NCBIfam" id="TIGR00082">
    <property type="entry name" value="rbfA"/>
    <property type="match status" value="1"/>
</dbReference>
<dbReference type="PANTHER" id="PTHR33515:SF1">
    <property type="entry name" value="RIBOSOME-BINDING FACTOR A, CHLOROPLASTIC-RELATED"/>
    <property type="match status" value="1"/>
</dbReference>
<organism evidence="2 3">
    <name type="scientific">Apatococcus lobatus</name>
    <dbReference type="NCBI Taxonomy" id="904363"/>
    <lineage>
        <taxon>Eukaryota</taxon>
        <taxon>Viridiplantae</taxon>
        <taxon>Chlorophyta</taxon>
        <taxon>core chlorophytes</taxon>
        <taxon>Trebouxiophyceae</taxon>
        <taxon>Chlorellales</taxon>
        <taxon>Chlorellaceae</taxon>
        <taxon>Apatococcus</taxon>
    </lineage>
</organism>
<dbReference type="GO" id="GO:0043024">
    <property type="term" value="F:ribosomal small subunit binding"/>
    <property type="evidence" value="ECO:0007669"/>
    <property type="project" value="TreeGrafter"/>
</dbReference>
<evidence type="ECO:0008006" key="4">
    <source>
        <dbReference type="Google" id="ProtNLM"/>
    </source>
</evidence>
<feature type="compositionally biased region" description="Polar residues" evidence="1">
    <location>
        <begin position="207"/>
        <end position="218"/>
    </location>
</feature>
<gene>
    <name evidence="2" type="ORF">WJX74_006929</name>
</gene>
<dbReference type="EMBL" id="JALJOS010000002">
    <property type="protein sequence ID" value="KAK9843097.1"/>
    <property type="molecule type" value="Genomic_DNA"/>
</dbReference>
<feature type="compositionally biased region" description="Low complexity" evidence="1">
    <location>
        <begin position="263"/>
        <end position="272"/>
    </location>
</feature>
<dbReference type="AlphaFoldDB" id="A0AAW1SB96"/>
<dbReference type="InterPro" id="IPR000238">
    <property type="entry name" value="RbfA"/>
</dbReference>
<keyword evidence="3" id="KW-1185">Reference proteome</keyword>